<dbReference type="Pfam" id="PF19704">
    <property type="entry name" value="DNAPKcs_CC5"/>
    <property type="match status" value="1"/>
</dbReference>
<dbReference type="Pfam" id="PF08163">
    <property type="entry name" value="DNAPKcs_CC3"/>
    <property type="match status" value="1"/>
</dbReference>
<comment type="caution">
    <text evidence="3">The sequence shown here is derived from an EMBL/GenBank/DDBJ whole genome shotgun (WGS) entry which is preliminary data.</text>
</comment>
<sequence>MFFYLSKAYDVLSHKFLLPELDAYGVRSVANIWLKSYLSNWKQCTEINYMECTKQISGRYTSDLKEIKHGVPKGSVLGPILFFSYISDLPINIQGAKTVLFADDTDIQIKAVNEDTLNQKINRMMQQLLICFHVSGPLQNQAPLLKDYMDLCVVQCMYRMPFLGYKSSPRTEGCWGFKLVTAVNCASGFAFRLSNVFALGLIQAHGRQLAKFLYDKYTFWHKFLLEWVKSSGEDHKAGVGALDAFYTQIALILKDNTSGTGDSVFLYFITFFKDVFNKCMGSSHAKLAVKAFGLFAAACRIYKGSQDVVHMFTLVVQRAEQIYFKEEDLSDAELQNLPDYIESLSSIVSQLDTVTNEQLAALQCLTVLLIDNFPKLPKPFHWLAIRAITVAVCNLEESGGTLLADFLSNIVYQGVILSCKHQIAIDVELQKGEFPENAITYRDYIPLWKALLNVSDFKKRSASLTQACLIVNKVYDELIRTVLVLIKKLDLSIRKKINKEALNKSGGPGEVDVPVLDPESGLEANNRKDFQVFINLVDLMKDIFLNVDCSHFENWIQQFCYQVISESSQKPLVSGFYKLLTVALQLCDQLGYFSDYEDVHSLPAEKRRCYVLLCAFLQELLIRLQQYKNDLQVACLETIIAAPVALVVPLLPHAAPAFEAIFRMGRSMLPLARLGLSALDKWYSTLPSDLMNPLVTQVLPHLDPFLRSKGMGSDQNVIIEMEIMALGRKNQTSYSKRKKVARKRIVERPDSELSQLQNQIIRFLGQLDGITCLELLKVPEQEEDTIPWVTCLQQPLLFSLPFKDMKLNINLEKLIPRVVELALTSSDRSTRFTACELLHGVVIFMLGSSHGAYTSDPDKYSELFKKLSLPLLKLGCDPDPAIYRLYKFLVLQLVHWYSSKFKLKSKEAEILIQTLMDGITHPTDTALRDFSARCLHEFVVWSVKQDSPVNIKAIMKQIFSLCLHPSPSKRLGAALVLNSVYTVLREEESVVSTFWLELLYHMVINLSLSEEPDSVLGSQEQVVMALNHIGRVLKENASIFNKEDKRRRKPAEFEGILLKDAVSWLLVKCGTVQAGCRHKCMELVYELAELLPDCKTGSQFVSLYADIHSWTSLIKICEGSKESGGIAHTPNLRHFRNKVSLVHVVQWLRMLLTSLDCYVWLFDMCLVKPSVLLRTDLGNMSEARIFEAVVCFIEDVSHRDAESVIQSLSITDEDNALAITPWEAESFNRIKCSVTVQVFDMILVILKSEEYCLLDSLLNVQLWQLIVAYVLHPGRLGFDIRAREVLDGLPKNLMELFRVLQQKLPLKMAELNSELRKSVSRTQTDIFRNLQDSLMNDSVTLEQKQLLQGSEILHRCQMLSQIVKELPNQCGLDGNQIVKDLFSALAEGQGDTKKAVFLQPAALSYAESLLKFAFLLNKEVTTVVCCLKEQASIQNPNTHSSVGHGEHFFVTFRCAILEHMLECSEDSVDCIVRDISANNVHFVIRIMTELLQYYARNRKTKYRDGATLRCLQTSIVNHWNKLSSLVEGNSEQIYQLLGLVVNLARMMPQPIGGLVEYEAIHKWVITQLTSHDLQLHYKSRALDLLVCLTGPEEDNNEQLRSALQKMRDQDFPQQSTEFHSGSPKYSSFVYAFHKILRGLEESGSCVILLSVVAMAASESKHVCEDRIQQSLQTFIKRLDNECQVKATEAVFKVFLDQQCHPSLRLGCAQRFVRPLLQGCRKSATQDFYRCHIQDLQDALDATLDRRNQIRAEHQLIGRIGAWSILEPLFVQLETSELENMKCLTAGKKLIPDVTSRSYSYRSETLPDDLAGNAQLVEFFRQSQCAAFNTLVAIISNVKSELKYFTCFLFSENKAKEVPWDKLVDCKKEYALTLDWEEIPARRKHLVSIRCQARAHRRETVGFASQSVRYIPSTSQYLFDSTLHEDVTLFDFSTSVVHPEAIRGSDERAFEELSGAESTEVSLESDDLNIHECMATLCGVIQYMVDQGISPAPEQESKDAALPPWMGSIQKCLTDSKRPRNVRLFLLKLILNVEPKFRPYAHHWVNPVLKAVTDGVAGEAPNYLLSDTVAMLVDWCSKVTSLPATTNRDLVSHLLYMLISNVQHHRRDVFKHNLELIRTVVELWKPNFDIPFQVLYDMIMKQDKKDPTVSEPGIQVAAIILANRLEPWSSTGKPQFLTAVLRNIDSEKRSVFQSSAEVAGMALELLHSNGSGMLEGYDAEFWSQLTDKLNSIEDKAKDKFLTCLFAVQEHYPRIVDSFMNHVLFHLPKTYGIFRVMCLKIVYSRLETLGDDMYAVMKSKDLLKTLSDRDPDQQNLALNIVHKMVPRLKSEQYQELIHEVCKFETHRSFECRSMMYEILKWIYDHCQDVGGVLIQETKATLLKGLSDDDPRLQDLIFKYWSNDARQQDATTSERLLFILTNLYCPATESNFLSYSTQYLLEATVGTPEYRQKIFKEPLQKCQFEDFRMLLSWRAQHAAVAPMFADTLASQLIQSQSWNSDGSGPLLRATQASLAFQPTIAQSGSSLGSLPSFSRSSSLLFTVGSAGETQRKSYKMGPGFGSKRLQPKPEVSDEVDSGSDRSVSNLRRRFLRNSYQNRILHASREIQRSGRKQELQQERGRRLEANIASVREYRSGDFPDIEIPYSAIIKPLQVLAKRDAVVARQLLVLLFEGLLKELHEDKEMYTQKVQEAMRNILSTTKYYTAMVMGTVMEIALHHGKYIALQAEDIATASQCSGLLSLGCLLLEETIVQRDAFTEAGPSKRCRTLKPSTEEDLWIKLADMYERMDEWDVVQGIFHKHLNCGENIRNALQWETSGHWSQAEGEYAAALSSSQGTFDDYCIERMYKCFADLSKWELLREEVRKQVDGNLDQLWTDE</sequence>
<dbReference type="SMART" id="SM01344">
    <property type="entry name" value="NUC194"/>
    <property type="match status" value="1"/>
</dbReference>
<dbReference type="PANTHER" id="PTHR33332">
    <property type="entry name" value="REVERSE TRANSCRIPTASE DOMAIN-CONTAINING PROTEIN"/>
    <property type="match status" value="1"/>
</dbReference>
<feature type="domain" description="Reverse transcriptase" evidence="2">
    <location>
        <begin position="1"/>
        <end position="167"/>
    </location>
</feature>
<evidence type="ECO:0000256" key="1">
    <source>
        <dbReference type="SAM" id="MobiDB-lite"/>
    </source>
</evidence>
<dbReference type="PROSITE" id="PS50878">
    <property type="entry name" value="RT_POL"/>
    <property type="match status" value="1"/>
</dbReference>
<dbReference type="Proteomes" id="UP000502823">
    <property type="component" value="Unassembled WGS sequence"/>
</dbReference>
<reference evidence="4" key="1">
    <citation type="submission" date="2020-01" db="EMBL/GenBank/DDBJ databases">
        <title>Draft genome sequence of the Termite Coptotermes fromosanus.</title>
        <authorList>
            <person name="Itakura S."/>
            <person name="Yosikawa Y."/>
            <person name="Umezawa K."/>
        </authorList>
    </citation>
    <scope>NUCLEOTIDE SEQUENCE [LARGE SCALE GENOMIC DNA]</scope>
</reference>
<evidence type="ECO:0000259" key="2">
    <source>
        <dbReference type="PROSITE" id="PS50878"/>
    </source>
</evidence>
<dbReference type="OrthoDB" id="431717at2759"/>
<dbReference type="InterPro" id="IPR016024">
    <property type="entry name" value="ARM-type_fold"/>
</dbReference>
<dbReference type="InterPro" id="IPR045581">
    <property type="entry name" value="DNAPKcs_CC5"/>
</dbReference>
<dbReference type="Pfam" id="PF00078">
    <property type="entry name" value="RVT_1"/>
    <property type="match status" value="1"/>
</dbReference>
<feature type="non-terminal residue" evidence="3">
    <location>
        <position position="2874"/>
    </location>
</feature>
<organism evidence="3 4">
    <name type="scientific">Coptotermes formosanus</name>
    <name type="common">Formosan subterranean termite</name>
    <dbReference type="NCBI Taxonomy" id="36987"/>
    <lineage>
        <taxon>Eukaryota</taxon>
        <taxon>Metazoa</taxon>
        <taxon>Ecdysozoa</taxon>
        <taxon>Arthropoda</taxon>
        <taxon>Hexapoda</taxon>
        <taxon>Insecta</taxon>
        <taxon>Pterygota</taxon>
        <taxon>Neoptera</taxon>
        <taxon>Polyneoptera</taxon>
        <taxon>Dictyoptera</taxon>
        <taxon>Blattodea</taxon>
        <taxon>Blattoidea</taxon>
        <taxon>Termitoidae</taxon>
        <taxon>Rhinotermitidae</taxon>
        <taxon>Coptotermes</taxon>
    </lineage>
</organism>
<keyword evidence="4" id="KW-1185">Reference proteome</keyword>
<protein>
    <recommendedName>
        <fullName evidence="2">Reverse transcriptase domain-containing protein</fullName>
    </recommendedName>
</protein>
<gene>
    <name evidence="3" type="ORF">Cfor_10397</name>
</gene>
<dbReference type="InterPro" id="IPR046804">
    <property type="entry name" value="DNA-PKcs_N"/>
</dbReference>
<dbReference type="GO" id="GO:0005634">
    <property type="term" value="C:nucleus"/>
    <property type="evidence" value="ECO:0007669"/>
    <property type="project" value="InterPro"/>
</dbReference>
<accession>A0A6L2PQG6</accession>
<dbReference type="GO" id="GO:0006303">
    <property type="term" value="P:double-strand break repair via nonhomologous end joining"/>
    <property type="evidence" value="ECO:0007669"/>
    <property type="project" value="InterPro"/>
</dbReference>
<evidence type="ECO:0000313" key="3">
    <source>
        <dbReference type="EMBL" id="GFG34871.1"/>
    </source>
</evidence>
<name>A0A6L2PQG6_COPFO</name>
<proteinExistence type="predicted"/>
<dbReference type="InterPro" id="IPR012582">
    <property type="entry name" value="DNAPKcs_CC3"/>
</dbReference>
<feature type="region of interest" description="Disordered" evidence="1">
    <location>
        <begin position="2548"/>
        <end position="2577"/>
    </location>
</feature>
<dbReference type="InterPro" id="IPR000477">
    <property type="entry name" value="RT_dom"/>
</dbReference>
<dbReference type="Pfam" id="PF20502">
    <property type="entry name" value="DNAPKcs_CC1-2"/>
    <property type="match status" value="1"/>
</dbReference>
<evidence type="ECO:0000313" key="4">
    <source>
        <dbReference type="Proteomes" id="UP000502823"/>
    </source>
</evidence>
<dbReference type="EMBL" id="BLKM01005581">
    <property type="protein sequence ID" value="GFG34871.1"/>
    <property type="molecule type" value="Genomic_DNA"/>
</dbReference>
<dbReference type="Pfam" id="PF20500">
    <property type="entry name" value="DNA-PKcs_N"/>
    <property type="match status" value="1"/>
</dbReference>
<dbReference type="SUPFAM" id="SSF48371">
    <property type="entry name" value="ARM repeat"/>
    <property type="match status" value="3"/>
</dbReference>
<dbReference type="InterPro" id="IPR046803">
    <property type="entry name" value="DNAPKcs_CC1-2"/>
</dbReference>
<dbReference type="InParanoid" id="A0A6L2PQG6"/>